<evidence type="ECO:0000256" key="1">
    <source>
        <dbReference type="ARBA" id="ARBA00022737"/>
    </source>
</evidence>
<keyword evidence="4" id="KW-1185">Reference proteome</keyword>
<dbReference type="RefSeq" id="XP_005775751.1">
    <property type="nucleotide sequence ID" value="XM_005775694.1"/>
</dbReference>
<protein>
    <recommendedName>
        <fullName evidence="5">Ankyrin repeat domain-containing protein</fullName>
    </recommendedName>
</protein>
<reference evidence="3" key="2">
    <citation type="submission" date="2024-10" db="UniProtKB">
        <authorList>
            <consortium name="EnsemblProtists"/>
        </authorList>
    </citation>
    <scope>IDENTIFICATION</scope>
</reference>
<name>A0A0D3JII7_EMIH1</name>
<dbReference type="EnsemblProtists" id="EOD23322">
    <property type="protein sequence ID" value="EOD23322"/>
    <property type="gene ID" value="EMIHUDRAFT_424551"/>
</dbReference>
<dbReference type="PANTHER" id="PTHR24201:SF14">
    <property type="entry name" value="CYCLIN-DEPENDENT KINASE 4 INHIBITOR C-LIKE"/>
    <property type="match status" value="1"/>
</dbReference>
<dbReference type="STRING" id="2903.R1CL45"/>
<dbReference type="SMART" id="SM00248">
    <property type="entry name" value="ANK"/>
    <property type="match status" value="3"/>
</dbReference>
<dbReference type="Proteomes" id="UP000013827">
    <property type="component" value="Unassembled WGS sequence"/>
</dbReference>
<dbReference type="Gene3D" id="1.25.40.20">
    <property type="entry name" value="Ankyrin repeat-containing domain"/>
    <property type="match status" value="2"/>
</dbReference>
<evidence type="ECO:0008006" key="5">
    <source>
        <dbReference type="Google" id="ProtNLM"/>
    </source>
</evidence>
<dbReference type="InterPro" id="IPR002110">
    <property type="entry name" value="Ankyrin_rpt"/>
</dbReference>
<evidence type="ECO:0000313" key="3">
    <source>
        <dbReference type="EnsemblProtists" id="EOD23322"/>
    </source>
</evidence>
<dbReference type="InterPro" id="IPR050776">
    <property type="entry name" value="Ank_Repeat/CDKN_Inhibitor"/>
</dbReference>
<dbReference type="PaxDb" id="2903-EOD23322"/>
<dbReference type="SUPFAM" id="SSF48403">
    <property type="entry name" value="Ankyrin repeat"/>
    <property type="match status" value="1"/>
</dbReference>
<dbReference type="AlphaFoldDB" id="A0A0D3JII7"/>
<dbReference type="PANTHER" id="PTHR24201">
    <property type="entry name" value="ANK_REP_REGION DOMAIN-CONTAINING PROTEIN"/>
    <property type="match status" value="1"/>
</dbReference>
<keyword evidence="1" id="KW-0677">Repeat</keyword>
<sequence>MNKGLPVATGVVPDQGMPVAMAVPIDTAPPTHVMARSVEESELMRWVSSYPVSGGPRPDQFKAYGWFDGMGWAMAWPLHRAAMRGEAETIRQLCAAGHDPNAKMHAWFDSEPLGWAASLGHLSAVIALIQCGADPLRPPNMSGFRPLTDAYRERHFHVATFLNEYQRHARGTTAIDASRLFDKSAHANGGPRPDQAPALPCCSVLCLPCFAICPTSCCAMWGCAPLVDCLTSLPCKHIPCTPCDPNARNPLWFCAQPAGWAASFGQLHTVMALVKNGADPAELNLAGNNAYSDAGRERHEHVIEWLVAWEAAGKPRGR</sequence>
<dbReference type="GO" id="GO:0005634">
    <property type="term" value="C:nucleus"/>
    <property type="evidence" value="ECO:0007669"/>
    <property type="project" value="TreeGrafter"/>
</dbReference>
<dbReference type="HOGENOM" id="CLU_875590_0_0_1"/>
<reference evidence="4" key="1">
    <citation type="journal article" date="2013" name="Nature">
        <title>Pan genome of the phytoplankton Emiliania underpins its global distribution.</title>
        <authorList>
            <person name="Read B.A."/>
            <person name="Kegel J."/>
            <person name="Klute M.J."/>
            <person name="Kuo A."/>
            <person name="Lefebvre S.C."/>
            <person name="Maumus F."/>
            <person name="Mayer C."/>
            <person name="Miller J."/>
            <person name="Monier A."/>
            <person name="Salamov A."/>
            <person name="Young J."/>
            <person name="Aguilar M."/>
            <person name="Claverie J.M."/>
            <person name="Frickenhaus S."/>
            <person name="Gonzalez K."/>
            <person name="Herman E.K."/>
            <person name="Lin Y.C."/>
            <person name="Napier J."/>
            <person name="Ogata H."/>
            <person name="Sarno A.F."/>
            <person name="Shmutz J."/>
            <person name="Schroeder D."/>
            <person name="de Vargas C."/>
            <person name="Verret F."/>
            <person name="von Dassow P."/>
            <person name="Valentin K."/>
            <person name="Van de Peer Y."/>
            <person name="Wheeler G."/>
            <person name="Dacks J.B."/>
            <person name="Delwiche C.F."/>
            <person name="Dyhrman S.T."/>
            <person name="Glockner G."/>
            <person name="John U."/>
            <person name="Richards T."/>
            <person name="Worden A.Z."/>
            <person name="Zhang X."/>
            <person name="Grigoriev I.V."/>
            <person name="Allen A.E."/>
            <person name="Bidle K."/>
            <person name="Borodovsky M."/>
            <person name="Bowler C."/>
            <person name="Brownlee C."/>
            <person name="Cock J.M."/>
            <person name="Elias M."/>
            <person name="Gladyshev V.N."/>
            <person name="Groth M."/>
            <person name="Guda C."/>
            <person name="Hadaegh A."/>
            <person name="Iglesias-Rodriguez M.D."/>
            <person name="Jenkins J."/>
            <person name="Jones B.M."/>
            <person name="Lawson T."/>
            <person name="Leese F."/>
            <person name="Lindquist E."/>
            <person name="Lobanov A."/>
            <person name="Lomsadze A."/>
            <person name="Malik S.B."/>
            <person name="Marsh M.E."/>
            <person name="Mackinder L."/>
            <person name="Mock T."/>
            <person name="Mueller-Roeber B."/>
            <person name="Pagarete A."/>
            <person name="Parker M."/>
            <person name="Probert I."/>
            <person name="Quesneville H."/>
            <person name="Raines C."/>
            <person name="Rensing S.A."/>
            <person name="Riano-Pachon D.M."/>
            <person name="Richier S."/>
            <person name="Rokitta S."/>
            <person name="Shiraiwa Y."/>
            <person name="Soanes D.M."/>
            <person name="van der Giezen M."/>
            <person name="Wahlund T.M."/>
            <person name="Williams B."/>
            <person name="Wilson W."/>
            <person name="Wolfe G."/>
            <person name="Wurch L.L."/>
        </authorList>
    </citation>
    <scope>NUCLEOTIDE SEQUENCE</scope>
</reference>
<dbReference type="GeneID" id="17268866"/>
<dbReference type="Pfam" id="PF12796">
    <property type="entry name" value="Ank_2"/>
    <property type="match status" value="1"/>
</dbReference>
<dbReference type="KEGG" id="ehx:EMIHUDRAFT_424551"/>
<dbReference type="InterPro" id="IPR036770">
    <property type="entry name" value="Ankyrin_rpt-contain_sf"/>
</dbReference>
<evidence type="ECO:0000313" key="4">
    <source>
        <dbReference type="Proteomes" id="UP000013827"/>
    </source>
</evidence>
<accession>A0A0D3JII7</accession>
<evidence type="ECO:0000256" key="2">
    <source>
        <dbReference type="ARBA" id="ARBA00023043"/>
    </source>
</evidence>
<organism evidence="3 4">
    <name type="scientific">Emiliania huxleyi (strain CCMP1516)</name>
    <dbReference type="NCBI Taxonomy" id="280463"/>
    <lineage>
        <taxon>Eukaryota</taxon>
        <taxon>Haptista</taxon>
        <taxon>Haptophyta</taxon>
        <taxon>Prymnesiophyceae</taxon>
        <taxon>Isochrysidales</taxon>
        <taxon>Noelaerhabdaceae</taxon>
        <taxon>Emiliania</taxon>
    </lineage>
</organism>
<keyword evidence="2" id="KW-0040">ANK repeat</keyword>
<proteinExistence type="predicted"/>